<evidence type="ECO:0000313" key="2">
    <source>
        <dbReference type="EMBL" id="MDQ1025263.1"/>
    </source>
</evidence>
<proteinExistence type="predicted"/>
<evidence type="ECO:0000313" key="3">
    <source>
        <dbReference type="Proteomes" id="UP001230328"/>
    </source>
</evidence>
<protein>
    <submittedName>
        <fullName evidence="2">Thiol-disulfide isomerase/thioredoxin</fullName>
    </submittedName>
</protein>
<dbReference type="InterPro" id="IPR013766">
    <property type="entry name" value="Thioredoxin_domain"/>
</dbReference>
<dbReference type="RefSeq" id="WP_307520596.1">
    <property type="nucleotide sequence ID" value="NZ_JAUSZI010000002.1"/>
</dbReference>
<name>A0ABU0SNX4_9ACTN</name>
<gene>
    <name evidence="2" type="ORF">QF035_002845</name>
</gene>
<dbReference type="InterPro" id="IPR017937">
    <property type="entry name" value="Thioredoxin_CS"/>
</dbReference>
<keyword evidence="3" id="KW-1185">Reference proteome</keyword>
<reference evidence="2 3" key="1">
    <citation type="submission" date="2023-07" db="EMBL/GenBank/DDBJ databases">
        <title>Comparative genomics of wheat-associated soil bacteria to identify genetic determinants of phenazine resistance.</title>
        <authorList>
            <person name="Mouncey N."/>
        </authorList>
    </citation>
    <scope>NUCLEOTIDE SEQUENCE [LARGE SCALE GENOMIC DNA]</scope>
    <source>
        <strain evidence="2 3">V2I4</strain>
    </source>
</reference>
<sequence>MPFLIVAVVFVGLLCALDLTLTLGVVKRLREHTELIGNLSGRASIGVGEEVGEFTTVTVDGTPLSREGLADDTLVGFFSPGCPACKEELPKFVEYARAMPGGRERVLATVVGDVARTTDMVAQLTPVAQVVAEPAQHGTVGPAFQVAAFPSVMRVGANGGGRSVVTEARVDLDRRPSPAA</sequence>
<dbReference type="Gene3D" id="3.40.30.10">
    <property type="entry name" value="Glutaredoxin"/>
    <property type="match status" value="1"/>
</dbReference>
<evidence type="ECO:0000259" key="1">
    <source>
        <dbReference type="PROSITE" id="PS51352"/>
    </source>
</evidence>
<dbReference type="GO" id="GO:0016853">
    <property type="term" value="F:isomerase activity"/>
    <property type="evidence" value="ECO:0007669"/>
    <property type="project" value="UniProtKB-KW"/>
</dbReference>
<dbReference type="Proteomes" id="UP001230328">
    <property type="component" value="Unassembled WGS sequence"/>
</dbReference>
<accession>A0ABU0SNX4</accession>
<feature type="domain" description="Thioredoxin" evidence="1">
    <location>
        <begin position="45"/>
        <end position="180"/>
    </location>
</feature>
<dbReference type="InterPro" id="IPR036249">
    <property type="entry name" value="Thioredoxin-like_sf"/>
</dbReference>
<dbReference type="SUPFAM" id="SSF52833">
    <property type="entry name" value="Thioredoxin-like"/>
    <property type="match status" value="1"/>
</dbReference>
<dbReference type="EMBL" id="JAUSZI010000002">
    <property type="protein sequence ID" value="MDQ1025263.1"/>
    <property type="molecule type" value="Genomic_DNA"/>
</dbReference>
<keyword evidence="2" id="KW-0413">Isomerase</keyword>
<organism evidence="2 3">
    <name type="scientific">Streptomyces umbrinus</name>
    <dbReference type="NCBI Taxonomy" id="67370"/>
    <lineage>
        <taxon>Bacteria</taxon>
        <taxon>Bacillati</taxon>
        <taxon>Actinomycetota</taxon>
        <taxon>Actinomycetes</taxon>
        <taxon>Kitasatosporales</taxon>
        <taxon>Streptomycetaceae</taxon>
        <taxon>Streptomyces</taxon>
        <taxon>Streptomyces phaeochromogenes group</taxon>
    </lineage>
</organism>
<dbReference type="PROSITE" id="PS00194">
    <property type="entry name" value="THIOREDOXIN_1"/>
    <property type="match status" value="1"/>
</dbReference>
<comment type="caution">
    <text evidence="2">The sequence shown here is derived from an EMBL/GenBank/DDBJ whole genome shotgun (WGS) entry which is preliminary data.</text>
</comment>
<dbReference type="PROSITE" id="PS51352">
    <property type="entry name" value="THIOREDOXIN_2"/>
    <property type="match status" value="1"/>
</dbReference>